<accession>A0ABW3R586</accession>
<dbReference type="RefSeq" id="WP_380729937.1">
    <property type="nucleotide sequence ID" value="NZ_JBHTLK010000347.1"/>
</dbReference>
<keyword evidence="1" id="KW-1133">Transmembrane helix</keyword>
<comment type="caution">
    <text evidence="2">The sequence shown here is derived from an EMBL/GenBank/DDBJ whole genome shotgun (WGS) entry which is preliminary data.</text>
</comment>
<gene>
    <name evidence="2" type="ORF">ACFQ3T_34320</name>
</gene>
<proteinExistence type="predicted"/>
<keyword evidence="3" id="KW-1185">Reference proteome</keyword>
<evidence type="ECO:0000313" key="3">
    <source>
        <dbReference type="Proteomes" id="UP001597168"/>
    </source>
</evidence>
<feature type="transmembrane region" description="Helical" evidence="1">
    <location>
        <begin position="126"/>
        <end position="145"/>
    </location>
</feature>
<dbReference type="Proteomes" id="UP001597168">
    <property type="component" value="Unassembled WGS sequence"/>
</dbReference>
<evidence type="ECO:0000256" key="1">
    <source>
        <dbReference type="SAM" id="Phobius"/>
    </source>
</evidence>
<feature type="transmembrane region" description="Helical" evidence="1">
    <location>
        <begin position="151"/>
        <end position="177"/>
    </location>
</feature>
<reference evidence="3" key="1">
    <citation type="journal article" date="2019" name="Int. J. Syst. Evol. Microbiol.">
        <title>The Global Catalogue of Microorganisms (GCM) 10K type strain sequencing project: providing services to taxonomists for standard genome sequencing and annotation.</title>
        <authorList>
            <consortium name="The Broad Institute Genomics Platform"/>
            <consortium name="The Broad Institute Genome Sequencing Center for Infectious Disease"/>
            <person name="Wu L."/>
            <person name="Ma J."/>
        </authorList>
    </citation>
    <scope>NUCLEOTIDE SEQUENCE [LARGE SCALE GENOMIC DNA]</scope>
    <source>
        <strain evidence="3">CCUG 60214</strain>
    </source>
</reference>
<evidence type="ECO:0000313" key="2">
    <source>
        <dbReference type="EMBL" id="MFD1152237.1"/>
    </source>
</evidence>
<keyword evidence="1" id="KW-0812">Transmembrane</keyword>
<dbReference type="EMBL" id="JBHTLK010000347">
    <property type="protein sequence ID" value="MFD1152237.1"/>
    <property type="molecule type" value="Genomic_DNA"/>
</dbReference>
<name>A0ABW3R586_9PSEU</name>
<organism evidence="2 3">
    <name type="scientific">Saccharothrix hoggarensis</name>
    <dbReference type="NCBI Taxonomy" id="913853"/>
    <lineage>
        <taxon>Bacteria</taxon>
        <taxon>Bacillati</taxon>
        <taxon>Actinomycetota</taxon>
        <taxon>Actinomycetes</taxon>
        <taxon>Pseudonocardiales</taxon>
        <taxon>Pseudonocardiaceae</taxon>
        <taxon>Saccharothrix</taxon>
    </lineage>
</organism>
<sequence>MTARRDRAVRRIATFLLGLAWRRLPVDSRDEWLREWHGELSAILAPDGDRGWRRTARALLFALDQHRGIPALCESTWPRTLGKAALTSAVVTIAVSAAAVSPTFLGGSGYLVSGRDSGKISTAKNWVIYATLLGLVAYPVGWLLIGLGPVLVVAGVMVAVNLLLCATALTLTALARVRETLQRRASR</sequence>
<protein>
    <submittedName>
        <fullName evidence="2">Uncharacterized protein</fullName>
    </submittedName>
</protein>
<keyword evidence="1" id="KW-0472">Membrane</keyword>